<evidence type="ECO:0000313" key="7">
    <source>
        <dbReference type="EMBL" id="OGG49725.1"/>
    </source>
</evidence>
<evidence type="ECO:0000256" key="6">
    <source>
        <dbReference type="RuleBase" id="RU368020"/>
    </source>
</evidence>
<dbReference type="Pfam" id="PF13459">
    <property type="entry name" value="Fer4_15"/>
    <property type="match status" value="1"/>
</dbReference>
<dbReference type="GO" id="GO:0005506">
    <property type="term" value="F:iron ion binding"/>
    <property type="evidence" value="ECO:0007669"/>
    <property type="project" value="UniProtKB-UniRule"/>
</dbReference>
<accession>A0A1F6CKQ9</accession>
<keyword evidence="2 6" id="KW-0479">Metal-binding</keyword>
<dbReference type="GO" id="GO:0009055">
    <property type="term" value="F:electron transfer activity"/>
    <property type="evidence" value="ECO:0007669"/>
    <property type="project" value="UniProtKB-UniRule"/>
</dbReference>
<evidence type="ECO:0000256" key="3">
    <source>
        <dbReference type="ARBA" id="ARBA00022982"/>
    </source>
</evidence>
<evidence type="ECO:0000256" key="1">
    <source>
        <dbReference type="ARBA" id="ARBA00022448"/>
    </source>
</evidence>
<name>A0A1F6CKQ9_9BACT</name>
<dbReference type="InterPro" id="IPR051269">
    <property type="entry name" value="Fe-S_cluster_ET"/>
</dbReference>
<sequence>MDLKDTKNPSGPTQIGTITVEVDRDACIGASACIPLAEKTFTLDADGKAIILATADQDSEEAIVEAARACPVQAIKIKNAQGEQIAP</sequence>
<reference evidence="7 8" key="1">
    <citation type="journal article" date="2016" name="Nat. Commun.">
        <title>Thousands of microbial genomes shed light on interconnected biogeochemical processes in an aquifer system.</title>
        <authorList>
            <person name="Anantharaman K."/>
            <person name="Brown C.T."/>
            <person name="Hug L.A."/>
            <person name="Sharon I."/>
            <person name="Castelle C.J."/>
            <person name="Probst A.J."/>
            <person name="Thomas B.C."/>
            <person name="Singh A."/>
            <person name="Wilkins M.J."/>
            <person name="Karaoz U."/>
            <person name="Brodie E.L."/>
            <person name="Williams K.H."/>
            <person name="Hubbard S.S."/>
            <person name="Banfield J.F."/>
        </authorList>
    </citation>
    <scope>NUCLEOTIDE SEQUENCE [LARGE SCALE GENOMIC DNA]</scope>
</reference>
<comment type="caution">
    <text evidence="7">The sequence shown here is derived from an EMBL/GenBank/DDBJ whole genome shotgun (WGS) entry which is preliminary data.</text>
</comment>
<keyword evidence="3 6" id="KW-0249">Electron transport</keyword>
<dbReference type="SUPFAM" id="SSF54862">
    <property type="entry name" value="4Fe-4S ferredoxins"/>
    <property type="match status" value="1"/>
</dbReference>
<dbReference type="InterPro" id="IPR001080">
    <property type="entry name" value="3Fe4S_ferredoxin"/>
</dbReference>
<gene>
    <name evidence="7" type="ORF">A2704_01015</name>
</gene>
<dbReference type="Proteomes" id="UP000176445">
    <property type="component" value="Unassembled WGS sequence"/>
</dbReference>
<keyword evidence="5 6" id="KW-0411">Iron-sulfur</keyword>
<evidence type="ECO:0000313" key="8">
    <source>
        <dbReference type="Proteomes" id="UP000176445"/>
    </source>
</evidence>
<dbReference type="Gene3D" id="3.30.70.20">
    <property type="match status" value="1"/>
</dbReference>
<protein>
    <recommendedName>
        <fullName evidence="6">Ferredoxin</fullName>
    </recommendedName>
</protein>
<keyword evidence="4 6" id="KW-0408">Iron</keyword>
<dbReference type="GO" id="GO:0051536">
    <property type="term" value="F:iron-sulfur cluster binding"/>
    <property type="evidence" value="ECO:0007669"/>
    <property type="project" value="UniProtKB-KW"/>
</dbReference>
<organism evidence="7 8">
    <name type="scientific">Candidatus Kaiserbacteria bacterium RIFCSPHIGHO2_01_FULL_54_36b</name>
    <dbReference type="NCBI Taxonomy" id="1798483"/>
    <lineage>
        <taxon>Bacteria</taxon>
        <taxon>Candidatus Kaiseribacteriota</taxon>
    </lineage>
</organism>
<dbReference type="PRINTS" id="PR00352">
    <property type="entry name" value="3FE4SFRDOXIN"/>
</dbReference>
<evidence type="ECO:0000256" key="5">
    <source>
        <dbReference type="ARBA" id="ARBA00023014"/>
    </source>
</evidence>
<evidence type="ECO:0000256" key="2">
    <source>
        <dbReference type="ARBA" id="ARBA00022723"/>
    </source>
</evidence>
<comment type="function">
    <text evidence="6">Ferredoxins are iron-sulfur proteins that transfer electrons in a wide variety of metabolic reactions.</text>
</comment>
<proteinExistence type="predicted"/>
<dbReference type="PANTHER" id="PTHR36923:SF3">
    <property type="entry name" value="FERREDOXIN"/>
    <property type="match status" value="1"/>
</dbReference>
<dbReference type="PANTHER" id="PTHR36923">
    <property type="entry name" value="FERREDOXIN"/>
    <property type="match status" value="1"/>
</dbReference>
<keyword evidence="1 6" id="KW-0813">Transport</keyword>
<evidence type="ECO:0000256" key="4">
    <source>
        <dbReference type="ARBA" id="ARBA00023004"/>
    </source>
</evidence>
<dbReference type="EMBL" id="MFKW01000069">
    <property type="protein sequence ID" value="OGG49725.1"/>
    <property type="molecule type" value="Genomic_DNA"/>
</dbReference>
<dbReference type="AlphaFoldDB" id="A0A1F6CKQ9"/>